<dbReference type="CDD" id="cd01284">
    <property type="entry name" value="Riboflavin_deaminase-reductase"/>
    <property type="match status" value="1"/>
</dbReference>
<dbReference type="PANTHER" id="PTHR11079">
    <property type="entry name" value="CYTOSINE DEAMINASE FAMILY MEMBER"/>
    <property type="match status" value="1"/>
</dbReference>
<dbReference type="EMBL" id="ABFC01000888">
    <property type="protein sequence ID" value="EFA28189.1"/>
    <property type="molecule type" value="Genomic_DNA"/>
</dbReference>
<dbReference type="SUPFAM" id="SSF53927">
    <property type="entry name" value="Cytidine deaminase-like"/>
    <property type="match status" value="1"/>
</dbReference>
<comment type="pathway">
    <text evidence="1">Cofactor biosynthesis; riboflavin biosynthesis.</text>
</comment>
<evidence type="ECO:0000256" key="2">
    <source>
        <dbReference type="ARBA" id="ARBA00022619"/>
    </source>
</evidence>
<evidence type="ECO:0000259" key="3">
    <source>
        <dbReference type="PROSITE" id="PS51747"/>
    </source>
</evidence>
<reference evidence="4" key="1">
    <citation type="journal article" date="2010" name="Genomics">
        <title>Tracing phylogenomic events leading to diversity of Haemophilus influenzae and the emergence of Brazilian Purpuric Fever (BPF)-associated clones.</title>
        <authorList>
            <person name="Papazisi L."/>
            <person name="Ratnayake S."/>
            <person name="Remortel B.G."/>
            <person name="Bock G.R."/>
            <person name="Liang W."/>
            <person name="Saeed A.I."/>
            <person name="Liu J."/>
            <person name="Fleischmann R.D."/>
            <person name="Kilian M."/>
            <person name="Peterson S.N."/>
        </authorList>
    </citation>
    <scope>NUCLEOTIDE SEQUENCE [LARGE SCALE GENOMIC DNA]</scope>
    <source>
        <strain evidence="4">HK1212</strain>
    </source>
</reference>
<dbReference type="GO" id="GO:0009231">
    <property type="term" value="P:riboflavin biosynthetic process"/>
    <property type="evidence" value="ECO:0007669"/>
    <property type="project" value="UniProtKB-UniPathway"/>
</dbReference>
<evidence type="ECO:0000313" key="4">
    <source>
        <dbReference type="EMBL" id="EFA28189.1"/>
    </source>
</evidence>
<dbReference type="Pfam" id="PF00383">
    <property type="entry name" value="dCMP_cyt_deam_1"/>
    <property type="match status" value="1"/>
</dbReference>
<comment type="caution">
    <text evidence="4">The sequence shown here is derived from an EMBL/GenBank/DDBJ whole genome shotgun (WGS) entry which is preliminary data.</text>
</comment>
<dbReference type="AlphaFoldDB" id="A0A7G2JZJ7"/>
<dbReference type="NCBIfam" id="TIGR00326">
    <property type="entry name" value="eubact_ribD"/>
    <property type="match status" value="1"/>
</dbReference>
<dbReference type="UniPathway" id="UPA00275"/>
<evidence type="ECO:0000256" key="1">
    <source>
        <dbReference type="ARBA" id="ARBA00005104"/>
    </source>
</evidence>
<dbReference type="InterPro" id="IPR016193">
    <property type="entry name" value="Cytidine_deaminase-like"/>
</dbReference>
<feature type="domain" description="CMP/dCMP-type deaminase" evidence="3">
    <location>
        <begin position="6"/>
        <end position="94"/>
    </location>
</feature>
<protein>
    <submittedName>
        <fullName evidence="4">Riboflavin biosynthesis protein RibD</fullName>
        <ecNumber evidence="4">3.5.4.26</ecNumber>
    </submittedName>
</protein>
<feature type="non-terminal residue" evidence="4">
    <location>
        <position position="94"/>
    </location>
</feature>
<keyword evidence="4" id="KW-0378">Hydrolase</keyword>
<sequence length="94" mass="9938">MLEFSSQDCVFMQRALDLAAKGQYTTTPNPSVGCVLVKNGEIVGEGFHFKAGQPHAERVALAQAGENAKGATAYVTLEPCSHYGRTPPCALGLI</sequence>
<name>A0A7G2JZJ7_HAEIF</name>
<gene>
    <name evidence="4" type="ORF">HAINFHK1212_1236</name>
</gene>
<dbReference type="EC" id="3.5.4.26" evidence="4"/>
<dbReference type="Gene3D" id="3.40.140.10">
    <property type="entry name" value="Cytidine Deaminase, domain 2"/>
    <property type="match status" value="1"/>
</dbReference>
<dbReference type="PROSITE" id="PS51747">
    <property type="entry name" value="CYT_DCMP_DEAMINASES_2"/>
    <property type="match status" value="1"/>
</dbReference>
<accession>A0A7G2JZJ7</accession>
<dbReference type="PANTHER" id="PTHR11079:SF162">
    <property type="entry name" value="RIBOFLAVIN BIOSYNTHESIS PROTEIN PYRD, CHLOROPLASTIC"/>
    <property type="match status" value="1"/>
</dbReference>
<dbReference type="InterPro" id="IPR002125">
    <property type="entry name" value="CMP_dCMP_dom"/>
</dbReference>
<dbReference type="InterPro" id="IPR004794">
    <property type="entry name" value="Eubact_RibD"/>
</dbReference>
<organism evidence="4">
    <name type="scientific">Haemophilus influenzae HK1212</name>
    <dbReference type="NCBI Taxonomy" id="456482"/>
    <lineage>
        <taxon>Bacteria</taxon>
        <taxon>Pseudomonadati</taxon>
        <taxon>Pseudomonadota</taxon>
        <taxon>Gammaproteobacteria</taxon>
        <taxon>Pasteurellales</taxon>
        <taxon>Pasteurellaceae</taxon>
        <taxon>Haemophilus</taxon>
    </lineage>
</organism>
<dbReference type="GO" id="GO:0008835">
    <property type="term" value="F:diaminohydroxyphosphoribosylaminopyrimidine deaminase activity"/>
    <property type="evidence" value="ECO:0007669"/>
    <property type="project" value="UniProtKB-EC"/>
</dbReference>
<keyword evidence="2" id="KW-0686">Riboflavin biosynthesis</keyword>
<proteinExistence type="predicted"/>